<evidence type="ECO:0000313" key="2">
    <source>
        <dbReference type="Proteomes" id="UP001060085"/>
    </source>
</evidence>
<name>A0ACC0A812_CATRO</name>
<organism evidence="1 2">
    <name type="scientific">Catharanthus roseus</name>
    <name type="common">Madagascar periwinkle</name>
    <name type="synonym">Vinca rosea</name>
    <dbReference type="NCBI Taxonomy" id="4058"/>
    <lineage>
        <taxon>Eukaryota</taxon>
        <taxon>Viridiplantae</taxon>
        <taxon>Streptophyta</taxon>
        <taxon>Embryophyta</taxon>
        <taxon>Tracheophyta</taxon>
        <taxon>Spermatophyta</taxon>
        <taxon>Magnoliopsida</taxon>
        <taxon>eudicotyledons</taxon>
        <taxon>Gunneridae</taxon>
        <taxon>Pentapetalae</taxon>
        <taxon>asterids</taxon>
        <taxon>lamiids</taxon>
        <taxon>Gentianales</taxon>
        <taxon>Apocynaceae</taxon>
        <taxon>Rauvolfioideae</taxon>
        <taxon>Vinceae</taxon>
        <taxon>Catharanthinae</taxon>
        <taxon>Catharanthus</taxon>
    </lineage>
</organism>
<accession>A0ACC0A812</accession>
<keyword evidence="2" id="KW-1185">Reference proteome</keyword>
<reference evidence="2" key="1">
    <citation type="journal article" date="2023" name="Nat. Plants">
        <title>Single-cell RNA sequencing provides a high-resolution roadmap for understanding the multicellular compartmentation of specialized metabolism.</title>
        <authorList>
            <person name="Sun S."/>
            <person name="Shen X."/>
            <person name="Li Y."/>
            <person name="Li Y."/>
            <person name="Wang S."/>
            <person name="Li R."/>
            <person name="Zhang H."/>
            <person name="Shen G."/>
            <person name="Guo B."/>
            <person name="Wei J."/>
            <person name="Xu J."/>
            <person name="St-Pierre B."/>
            <person name="Chen S."/>
            <person name="Sun C."/>
        </authorList>
    </citation>
    <scope>NUCLEOTIDE SEQUENCE [LARGE SCALE GENOMIC DNA]</scope>
</reference>
<evidence type="ECO:0000313" key="1">
    <source>
        <dbReference type="EMBL" id="KAI5656949.1"/>
    </source>
</evidence>
<protein>
    <submittedName>
        <fullName evidence="1">Uncharacterized protein</fullName>
    </submittedName>
</protein>
<sequence length="88" mass="10286">MDLGDTTIATMRGCIARICVQIDLKTPLILMVHINDKQFVEYKGRGGRFRPLDVGDHIRLQKQQQRTFFQTAHPTERWWKCARTKKDG</sequence>
<dbReference type="Proteomes" id="UP001060085">
    <property type="component" value="Linkage Group LG06"/>
</dbReference>
<proteinExistence type="predicted"/>
<gene>
    <name evidence="1" type="ORF">M9H77_25742</name>
</gene>
<comment type="caution">
    <text evidence="1">The sequence shown here is derived from an EMBL/GenBank/DDBJ whole genome shotgun (WGS) entry which is preliminary data.</text>
</comment>
<dbReference type="EMBL" id="CM044706">
    <property type="protein sequence ID" value="KAI5656949.1"/>
    <property type="molecule type" value="Genomic_DNA"/>
</dbReference>